<reference evidence="3" key="1">
    <citation type="submission" date="2021-11" db="EMBL/GenBank/DDBJ databases">
        <title>BS-T2-15 a new species belonging to the Comamonadaceae family isolated from the soil of a French oak forest.</title>
        <authorList>
            <person name="Mieszkin S."/>
            <person name="Alain K."/>
        </authorList>
    </citation>
    <scope>NUCLEOTIDE SEQUENCE</scope>
    <source>
        <strain evidence="3">BS-T2-15</strain>
    </source>
</reference>
<sequence length="568" mass="61575">MNIASIRTPLGMRAKLPHAAIATAIASLVAAIPAHAADSADAKATPAACDPYKTYACLDQYLGDGFLGRLANYYALEWGQGAAPSDPKAPPARRDDFPPAAQSTPPMPFTEWPYGGTTSLGVTRPASVDSPLMAALANTSLGKWMGDNNLQVYGWLNAGANLSTSKTKPGGNAPAAYDYTPNTAQFDQAVVYLERLPDTVQKDHIDWGMRISTIYGADYRYTTAYGLLSNQLLRENKANGVDFPMLYGEVFFPQVAEGLMVRAGRFISVPDIEAQLAPNNYMYSHSMSYSFDNFTNTGVLGSLAVTKNWTAQLGVVAGTESTLGHLGKHEDNPYPNVPGSVSGQPGYNPLYPGSTFKADPGAMPSLTACARYDADDGKTDVNVCADGINKGTYGYNNLQWYGLTFYHSFNDKWHISAEAYHLFQKNVPNALNSDVQTIYANGGSPFSSKFMPFNAPDLAQCSNSAALTCTAGVTGVVSYINYSPDALNNFSIRPEFYRDLQGQRTGTRATYKNLALGWQHWFSPQIEIRPEIAYYHSSALSFNGSANYGIAPNRRTETVISGDVIFHF</sequence>
<dbReference type="AlphaFoldDB" id="A0A9X1YL98"/>
<feature type="region of interest" description="Disordered" evidence="1">
    <location>
        <begin position="84"/>
        <end position="108"/>
    </location>
</feature>
<evidence type="ECO:0000313" key="4">
    <source>
        <dbReference type="Proteomes" id="UP001139353"/>
    </source>
</evidence>
<evidence type="ECO:0000256" key="1">
    <source>
        <dbReference type="SAM" id="MobiDB-lite"/>
    </source>
</evidence>
<accession>A0A9X1YL98</accession>
<feature type="signal peptide" evidence="2">
    <location>
        <begin position="1"/>
        <end position="36"/>
    </location>
</feature>
<gene>
    <name evidence="3" type="ORF">LPC04_20195</name>
</gene>
<dbReference type="EMBL" id="JAJLJH010000007">
    <property type="protein sequence ID" value="MCK9688031.1"/>
    <property type="molecule type" value="Genomic_DNA"/>
</dbReference>
<evidence type="ECO:0000313" key="3">
    <source>
        <dbReference type="EMBL" id="MCK9688031.1"/>
    </source>
</evidence>
<organism evidence="3 4">
    <name type="scientific">Scleromatobacter humisilvae</name>
    <dbReference type="NCBI Taxonomy" id="2897159"/>
    <lineage>
        <taxon>Bacteria</taxon>
        <taxon>Pseudomonadati</taxon>
        <taxon>Pseudomonadota</taxon>
        <taxon>Betaproteobacteria</taxon>
        <taxon>Burkholderiales</taxon>
        <taxon>Sphaerotilaceae</taxon>
        <taxon>Scleromatobacter</taxon>
    </lineage>
</organism>
<comment type="caution">
    <text evidence="3">The sequence shown here is derived from an EMBL/GenBank/DDBJ whole genome shotgun (WGS) entry which is preliminary data.</text>
</comment>
<dbReference type="Pfam" id="PF07642">
    <property type="entry name" value="BBP2"/>
    <property type="match status" value="1"/>
</dbReference>
<keyword evidence="4" id="KW-1185">Reference proteome</keyword>
<dbReference type="RefSeq" id="WP_275684078.1">
    <property type="nucleotide sequence ID" value="NZ_JAJLJH010000007.1"/>
</dbReference>
<dbReference type="InterPro" id="IPR011486">
    <property type="entry name" value="BBP2"/>
</dbReference>
<dbReference type="Proteomes" id="UP001139353">
    <property type="component" value="Unassembled WGS sequence"/>
</dbReference>
<name>A0A9X1YL98_9BURK</name>
<feature type="chain" id="PRO_5040927108" evidence="2">
    <location>
        <begin position="37"/>
        <end position="568"/>
    </location>
</feature>
<evidence type="ECO:0000256" key="2">
    <source>
        <dbReference type="SAM" id="SignalP"/>
    </source>
</evidence>
<keyword evidence="2" id="KW-0732">Signal</keyword>
<protein>
    <submittedName>
        <fullName evidence="3">Porin</fullName>
    </submittedName>
</protein>
<proteinExistence type="predicted"/>